<feature type="compositionally biased region" description="Low complexity" evidence="1">
    <location>
        <begin position="415"/>
        <end position="427"/>
    </location>
</feature>
<feature type="region of interest" description="Disordered" evidence="1">
    <location>
        <begin position="1"/>
        <end position="62"/>
    </location>
</feature>
<feature type="compositionally biased region" description="Polar residues" evidence="1">
    <location>
        <begin position="360"/>
        <end position="370"/>
    </location>
</feature>
<feature type="region of interest" description="Disordered" evidence="1">
    <location>
        <begin position="408"/>
        <end position="496"/>
    </location>
</feature>
<dbReference type="InterPro" id="IPR021793">
    <property type="entry name" value="Oprl"/>
</dbReference>
<proteinExistence type="predicted"/>
<organism evidence="2 3">
    <name type="scientific">Durusdinium trenchii</name>
    <dbReference type="NCBI Taxonomy" id="1381693"/>
    <lineage>
        <taxon>Eukaryota</taxon>
        <taxon>Sar</taxon>
        <taxon>Alveolata</taxon>
        <taxon>Dinophyceae</taxon>
        <taxon>Suessiales</taxon>
        <taxon>Symbiodiniaceae</taxon>
        <taxon>Durusdinium</taxon>
    </lineage>
</organism>
<name>A0ABP0MYV1_9DINO</name>
<feature type="region of interest" description="Disordered" evidence="1">
    <location>
        <begin position="213"/>
        <end position="378"/>
    </location>
</feature>
<dbReference type="Proteomes" id="UP001642484">
    <property type="component" value="Unassembled WGS sequence"/>
</dbReference>
<accession>A0ABP0MYV1</accession>
<comment type="caution">
    <text evidence="2">The sequence shown here is derived from an EMBL/GenBank/DDBJ whole genome shotgun (WGS) entry which is preliminary data.</text>
</comment>
<feature type="compositionally biased region" description="Basic residues" evidence="1">
    <location>
        <begin position="486"/>
        <end position="496"/>
    </location>
</feature>
<reference evidence="2 3" key="1">
    <citation type="submission" date="2024-02" db="EMBL/GenBank/DDBJ databases">
        <authorList>
            <person name="Chen Y."/>
            <person name="Shah S."/>
            <person name="Dougan E. K."/>
            <person name="Thang M."/>
            <person name="Chan C."/>
        </authorList>
    </citation>
    <scope>NUCLEOTIDE SEQUENCE [LARGE SCALE GENOMIC DNA]</scope>
</reference>
<protein>
    <submittedName>
        <fullName evidence="2">Uncharacterized protein</fullName>
    </submittedName>
</protein>
<sequence>MDRDRDRGGNWHHERGGGDRGGGTRPNDRGGGTRPNDHGGGARPNEAHMGPLRLPGGQGTLTARDRDDIWERYWVSASVRWRAQWAERCLSLSGDAGSLNAAKDMAMERIAQHGTEGGRASEPTAGPELQALQTQVHQLDQYVRNHHSLLQYLTQQATRAEQTAGQAVAAAQAYRQAGQDSLERISQRNTEAHEEFEAGIEERVQQIVRQVLEDRKKKRGKNDAPSEANPQRMKKKQSERNKMSKSKMEKDDLVAAVGETAGFPEANAAEQKMAQQGEEEEETSEQSLEVFAAPAHDYKMEPIEEPETPCLTVDDMTETMRLSANAKELPNDDDAKEEQPGQSSVPKITEAIEEAIEPNFDNSGTGSTGAKSEKPAEIVEFSTEKLNRRSWRKMTPFLNVSDLADLQVSEDGSEASEASNSGSNATSPEFQGRTSRGSHNSNDTEGMECLSSGANSMNSQNQKPVLLQVITDMPDAESTPLGCMGRSRRAPRQWVM</sequence>
<evidence type="ECO:0000313" key="2">
    <source>
        <dbReference type="EMBL" id="CAK9056017.1"/>
    </source>
</evidence>
<feature type="compositionally biased region" description="Basic and acidic residues" evidence="1">
    <location>
        <begin position="236"/>
        <end position="253"/>
    </location>
</feature>
<feature type="compositionally biased region" description="Polar residues" evidence="1">
    <location>
        <begin position="428"/>
        <end position="444"/>
    </location>
</feature>
<feature type="compositionally biased region" description="Basic and acidic residues" evidence="1">
    <location>
        <begin position="1"/>
        <end position="18"/>
    </location>
</feature>
<dbReference type="EMBL" id="CAXAMN010020335">
    <property type="protein sequence ID" value="CAK9056017.1"/>
    <property type="molecule type" value="Genomic_DNA"/>
</dbReference>
<dbReference type="Pfam" id="PF11839">
    <property type="entry name" value="Alanine_zipper"/>
    <property type="match status" value="1"/>
</dbReference>
<evidence type="ECO:0000313" key="3">
    <source>
        <dbReference type="Proteomes" id="UP001642484"/>
    </source>
</evidence>
<gene>
    <name evidence="2" type="ORF">CCMP2556_LOCUS27808</name>
</gene>
<keyword evidence="3" id="KW-1185">Reference proteome</keyword>
<feature type="compositionally biased region" description="Polar residues" evidence="1">
    <location>
        <begin position="452"/>
        <end position="463"/>
    </location>
</feature>
<feature type="compositionally biased region" description="Gly residues" evidence="1">
    <location>
        <begin position="19"/>
        <end position="42"/>
    </location>
</feature>
<evidence type="ECO:0000256" key="1">
    <source>
        <dbReference type="SAM" id="MobiDB-lite"/>
    </source>
</evidence>